<dbReference type="KEGG" id="syn:slr0363"/>
<dbReference type="AlphaFoldDB" id="Q55581"/>
<dbReference type="eggNOG" id="COG5512">
    <property type="taxonomic scope" value="Bacteria"/>
</dbReference>
<dbReference type="InParanoid" id="Q55581"/>
<dbReference type="PANTHER" id="PTHR36456">
    <property type="entry name" value="UPF0232 PROTEIN SCO3875"/>
    <property type="match status" value="1"/>
</dbReference>
<dbReference type="Pfam" id="PF05258">
    <property type="entry name" value="DciA"/>
    <property type="match status" value="1"/>
</dbReference>
<dbReference type="PANTHER" id="PTHR36456:SF1">
    <property type="entry name" value="UPF0232 PROTEIN SCO3875"/>
    <property type="match status" value="1"/>
</dbReference>
<dbReference type="EMBL" id="BA000022">
    <property type="protein sequence ID" value="BAA10086.1"/>
    <property type="molecule type" value="Genomic_DNA"/>
</dbReference>
<evidence type="ECO:0000256" key="1">
    <source>
        <dbReference type="SAM" id="MobiDB-lite"/>
    </source>
</evidence>
<protein>
    <submittedName>
        <fullName evidence="2">Slr0363 protein</fullName>
    </submittedName>
</protein>
<dbReference type="IntAct" id="Q55581">
    <property type="interactions" value="1"/>
</dbReference>
<dbReference type="PaxDb" id="1148-1001460"/>
<keyword evidence="3" id="KW-1185">Reference proteome</keyword>
<evidence type="ECO:0000313" key="2">
    <source>
        <dbReference type="EMBL" id="BAA10086.1"/>
    </source>
</evidence>
<proteinExistence type="predicted"/>
<dbReference type="PIR" id="S76108">
    <property type="entry name" value="S76108"/>
</dbReference>
<dbReference type="STRING" id="1148.gene:10499578"/>
<reference evidence="2 3" key="2">
    <citation type="journal article" date="1996" name="DNA Res.">
        <title>Sequence analysis of the genome of the unicellular cyanobacterium Synechocystis sp. strain PCC6803. II. Sequence determination of the entire genome and assignment of potential protein-coding regions.</title>
        <authorList>
            <person name="Kaneko T."/>
            <person name="Sato S."/>
            <person name="Kotani H."/>
            <person name="Tanaka A."/>
            <person name="Asamizu E."/>
            <person name="Nakamura Y."/>
            <person name="Miyajima N."/>
            <person name="Hirosawa M."/>
            <person name="Sugiura M."/>
            <person name="Sasamoto S."/>
            <person name="Kimura T."/>
            <person name="Hosouchi T."/>
            <person name="Matsuno A."/>
            <person name="Muraki A."/>
            <person name="Nakazaki N."/>
            <person name="Naruo K."/>
            <person name="Okumura S."/>
            <person name="Shimpo S."/>
            <person name="Takeuchi C."/>
            <person name="Wada T."/>
            <person name="Watanabe A."/>
            <person name="Yamada M."/>
            <person name="Yasuda M."/>
            <person name="Tabata S."/>
        </authorList>
    </citation>
    <scope>NUCLEOTIDE SEQUENCE [LARGE SCALE GENOMIC DNA]</scope>
    <source>
        <strain evidence="3">ATCC 27184 / PCC 6803 / Kazusa</strain>
    </source>
</reference>
<sequence>MAGEFPPPREHTMGLNNLEQLLGRLGRSPGWEQLRRYQLVKEAWQKVIDPRFHDCTKPLGIQREVLTVAVISPALAQNLQLQRINLLAQLNRELPEPLADLRFSPLHWHQQHSGKPPEASAPMPRPAPPSPGDRREKVTSATEALDQWLTTLKRRAEVLQPCPQCGSAVNPGEIERWGRCSVCARQPWQEIFSQSRPEKDGSH</sequence>
<feature type="region of interest" description="Disordered" evidence="1">
    <location>
        <begin position="108"/>
        <end position="140"/>
    </location>
</feature>
<name>Q55581_SYNY3</name>
<dbReference type="Proteomes" id="UP000001425">
    <property type="component" value="Chromosome"/>
</dbReference>
<gene>
    <name evidence="2" type="ordered locus">slr0363</name>
</gene>
<dbReference type="InterPro" id="IPR007922">
    <property type="entry name" value="DciA-like"/>
</dbReference>
<evidence type="ECO:0000313" key="3">
    <source>
        <dbReference type="Proteomes" id="UP000001425"/>
    </source>
</evidence>
<reference evidence="2 3" key="1">
    <citation type="journal article" date="1995" name="DNA Res.">
        <title>Sequence analysis of the genome of the unicellular cyanobacterium Synechocystis sp. strain PCC6803. I. Sequence features in the 1 Mb region from map positions 64% to 92% of the genome.</title>
        <authorList>
            <person name="Kaneko T."/>
            <person name="Tanaka A."/>
            <person name="Sato S."/>
            <person name="Kotani H."/>
            <person name="Sazuka T."/>
            <person name="Miyajima N."/>
            <person name="Sugiura M."/>
            <person name="Tabata S."/>
        </authorList>
    </citation>
    <scope>NUCLEOTIDE SEQUENCE [LARGE SCALE GENOMIC DNA]</scope>
    <source>
        <strain evidence="3">ATCC 27184 / PCC 6803 / Kazusa</strain>
    </source>
</reference>
<dbReference type="EnsemblBacteria" id="BAA10086">
    <property type="protein sequence ID" value="BAA10086"/>
    <property type="gene ID" value="BAA10086"/>
</dbReference>
<accession>Q55581</accession>
<organism evidence="2 3">
    <name type="scientific">Synechocystis sp. (strain ATCC 27184 / PCC 6803 / Kazusa)</name>
    <dbReference type="NCBI Taxonomy" id="1111708"/>
    <lineage>
        <taxon>Bacteria</taxon>
        <taxon>Bacillati</taxon>
        <taxon>Cyanobacteriota</taxon>
        <taxon>Cyanophyceae</taxon>
        <taxon>Synechococcales</taxon>
        <taxon>Merismopediaceae</taxon>
        <taxon>Synechocystis</taxon>
    </lineage>
</organism>